<name>A0ABS5QCF8_9PROT</name>
<comment type="caution">
    <text evidence="2">The sequence shown here is derived from an EMBL/GenBank/DDBJ whole genome shotgun (WGS) entry which is preliminary data.</text>
</comment>
<dbReference type="EMBL" id="JAHCDA010000001">
    <property type="protein sequence ID" value="MBS7810650.1"/>
    <property type="molecule type" value="Genomic_DNA"/>
</dbReference>
<feature type="chain" id="PRO_5046464965" description="Polysaccharide deacetylase" evidence="1">
    <location>
        <begin position="22"/>
        <end position="359"/>
    </location>
</feature>
<reference evidence="2 3" key="1">
    <citation type="submission" date="2021-05" db="EMBL/GenBank/DDBJ databases">
        <title>Roseococcus sp. XZZS9, whole genome shotgun sequencing project.</title>
        <authorList>
            <person name="Zhao G."/>
            <person name="Shen L."/>
        </authorList>
    </citation>
    <scope>NUCLEOTIDE SEQUENCE [LARGE SCALE GENOMIC DNA]</scope>
    <source>
        <strain evidence="2 3">XZZS9</strain>
    </source>
</reference>
<protein>
    <recommendedName>
        <fullName evidence="4">Polysaccharide deacetylase</fullName>
    </recommendedName>
</protein>
<accession>A0ABS5QCF8</accession>
<dbReference type="RefSeq" id="WP_213669260.1">
    <property type="nucleotide sequence ID" value="NZ_JAHCDA010000001.1"/>
</dbReference>
<evidence type="ECO:0000256" key="1">
    <source>
        <dbReference type="SAM" id="SignalP"/>
    </source>
</evidence>
<evidence type="ECO:0008006" key="4">
    <source>
        <dbReference type="Google" id="ProtNLM"/>
    </source>
</evidence>
<proteinExistence type="predicted"/>
<feature type="signal peptide" evidence="1">
    <location>
        <begin position="1"/>
        <end position="21"/>
    </location>
</feature>
<keyword evidence="1" id="KW-0732">Signal</keyword>
<evidence type="ECO:0000313" key="2">
    <source>
        <dbReference type="EMBL" id="MBS7810650.1"/>
    </source>
</evidence>
<keyword evidence="3" id="KW-1185">Reference proteome</keyword>
<gene>
    <name evidence="2" type="ORF">KHU32_06855</name>
</gene>
<organism evidence="2 3">
    <name type="scientific">Roseococcus pinisoli</name>
    <dbReference type="NCBI Taxonomy" id="2835040"/>
    <lineage>
        <taxon>Bacteria</taxon>
        <taxon>Pseudomonadati</taxon>
        <taxon>Pseudomonadota</taxon>
        <taxon>Alphaproteobacteria</taxon>
        <taxon>Acetobacterales</taxon>
        <taxon>Roseomonadaceae</taxon>
        <taxon>Roseococcus</taxon>
    </lineage>
</organism>
<sequence length="359" mass="37713">MLRKAMLAALCLAALHGPVAAQNGLAPLREAAEGLPAILAQNPEPFQMVFVDYSALAVVAGGRAEWPDAALRRIVLGSELPPLATLRRPADWGAAAGVTLQQLRSMAGVGKSLVVWRFDRPARLEEVMAHLRQRGFVEAAGGMLQDSGPIPVMDRMRDPWRSLRSAGVTVARQGDTLVQAPQANAVRLLTGPGESFAAEPVNRSLLEGVEAQLGEGRVVQALFFSPALGLKPGDPAALLNRDPGARLQLPAAGTGQGLPPYRRGLLVDVAGPDEAGLLVALAYPACVEAERAAHRLRERWSALGQAAPLRSSGRAVPEADGSCTASVLIEVAPAGMANPALDALWRAIQLREATPIDIG</sequence>
<dbReference type="Proteomes" id="UP000766336">
    <property type="component" value="Unassembled WGS sequence"/>
</dbReference>
<evidence type="ECO:0000313" key="3">
    <source>
        <dbReference type="Proteomes" id="UP000766336"/>
    </source>
</evidence>